<feature type="domain" description="Flagellar hook-associated protein 2 C-terminal" evidence="7">
    <location>
        <begin position="334"/>
        <end position="565"/>
    </location>
</feature>
<dbReference type="GO" id="GO:0007155">
    <property type="term" value="P:cell adhesion"/>
    <property type="evidence" value="ECO:0007669"/>
    <property type="project" value="InterPro"/>
</dbReference>
<protein>
    <recommendedName>
        <fullName evidence="5">Flagellar hook-associated protein 2</fullName>
        <shortName evidence="5">HAP2</shortName>
    </recommendedName>
    <alternativeName>
        <fullName evidence="5">Flagellar cap protein</fullName>
    </alternativeName>
</protein>
<evidence type="ECO:0000256" key="5">
    <source>
        <dbReference type="RuleBase" id="RU362066"/>
    </source>
</evidence>
<dbReference type="InterPro" id="IPR003481">
    <property type="entry name" value="FliD_N"/>
</dbReference>
<accession>A0A0R2SYE0</accession>
<comment type="similarity">
    <text evidence="1 5">Belongs to the FliD family.</text>
</comment>
<evidence type="ECO:0000256" key="1">
    <source>
        <dbReference type="ARBA" id="ARBA00009764"/>
    </source>
</evidence>
<organism evidence="8 9">
    <name type="scientific">OM182 bacterium BACL3 MAG-120619-bin3</name>
    <dbReference type="NCBI Taxonomy" id="1655593"/>
    <lineage>
        <taxon>Bacteria</taxon>
        <taxon>Pseudomonadati</taxon>
        <taxon>Pseudomonadota</taxon>
        <taxon>Gammaproteobacteria</taxon>
        <taxon>OMG group</taxon>
        <taxon>OM182 clade</taxon>
    </lineage>
</organism>
<sequence>MATVDQASNQGSKITTALKVGTGVDIQELATSLSEAELSPKIGKAEAKISESESKISAIGIIKASITSITSALAALEDKSSLTSFGATSSLSASVSATPIAGSTAVPGTYTVQASQLATSTRIVSNSFSSKTQALNGGSAFNLSFNQGPSPGVDTSVSVTSPTPSGVVSAINDANIGVSAVLINKSAAVTESALATFSSMTAGQSFTLAGVTVQASGSVSAADVASAFASLSSGGAPNAVSNLAFSGNFSGWTTGVADGSKVRFTSTTAGGGVSDLAATDSNGVSSLVGVATTQGVADNWFISLSGDTGLQNQFSLSPIPDLGFSTDSNLLSSAQNAIITVNGLGSINRASNSVTDLIPGVSLTLTGTSSATVTVTEDLSSIKSSLDALVLSINDFNLILTEMESSTSEETEYSGALANDSSFANLLRSQVKAIVDKTSATASGGVSSFRDLGFSIKLNGDIEIDETRYASALTNNLADIKMMLTAGNDGQSRYASVNKGLALDSRVSLLGLIETGGLVVNRTTAATKNLASEKTALEALEKRMADAYARYITQFAAMESIVQRSKSTGDYLEGQFTAMENMYSN</sequence>
<evidence type="ECO:0000256" key="2">
    <source>
        <dbReference type="ARBA" id="ARBA00011255"/>
    </source>
</evidence>
<dbReference type="AlphaFoldDB" id="A0A0R2SYE0"/>
<dbReference type="GO" id="GO:0005576">
    <property type="term" value="C:extracellular region"/>
    <property type="evidence" value="ECO:0007669"/>
    <property type="project" value="UniProtKB-SubCell"/>
</dbReference>
<comment type="subcellular location">
    <subcellularLocation>
        <location evidence="5">Secreted</location>
    </subcellularLocation>
    <subcellularLocation>
        <location evidence="5">Bacterial flagellum</location>
    </subcellularLocation>
</comment>
<keyword evidence="4 5" id="KW-0975">Bacterial flagellum</keyword>
<dbReference type="Pfam" id="PF02465">
    <property type="entry name" value="FliD_N"/>
    <property type="match status" value="1"/>
</dbReference>
<comment type="subunit">
    <text evidence="2 5">Homopentamer.</text>
</comment>
<dbReference type="PANTHER" id="PTHR30288">
    <property type="entry name" value="FLAGELLAR CAP/ASSEMBLY PROTEIN FLID"/>
    <property type="match status" value="1"/>
</dbReference>
<evidence type="ECO:0000313" key="8">
    <source>
        <dbReference type="EMBL" id="KRO79752.1"/>
    </source>
</evidence>
<dbReference type="PANTHER" id="PTHR30288:SF0">
    <property type="entry name" value="FLAGELLAR HOOK-ASSOCIATED PROTEIN 2"/>
    <property type="match status" value="1"/>
</dbReference>
<feature type="domain" description="Flagellar hook-associated protein 2 N-terminal" evidence="6">
    <location>
        <begin position="22"/>
        <end position="120"/>
    </location>
</feature>
<proteinExistence type="inferred from homology"/>
<dbReference type="GO" id="GO:0009421">
    <property type="term" value="C:bacterial-type flagellum filament cap"/>
    <property type="evidence" value="ECO:0007669"/>
    <property type="project" value="InterPro"/>
</dbReference>
<evidence type="ECO:0000256" key="3">
    <source>
        <dbReference type="ARBA" id="ARBA00023054"/>
    </source>
</evidence>
<dbReference type="Pfam" id="PF07195">
    <property type="entry name" value="FliD_C"/>
    <property type="match status" value="1"/>
</dbReference>
<evidence type="ECO:0000259" key="7">
    <source>
        <dbReference type="Pfam" id="PF07195"/>
    </source>
</evidence>
<name>A0A0R2SYE0_9GAMM</name>
<gene>
    <name evidence="8" type="ORF">ABR85_09890</name>
</gene>
<dbReference type="EMBL" id="LICD01000144">
    <property type="protein sequence ID" value="KRO79752.1"/>
    <property type="molecule type" value="Genomic_DNA"/>
</dbReference>
<dbReference type="GO" id="GO:0071973">
    <property type="term" value="P:bacterial-type flagellum-dependent cell motility"/>
    <property type="evidence" value="ECO:0007669"/>
    <property type="project" value="TreeGrafter"/>
</dbReference>
<comment type="function">
    <text evidence="5">Required for morphogenesis and for the elongation of the flagellar filament by facilitating polymerization of the flagellin monomers at the tip of growing filament. Forms a capping structure, which prevents flagellin subunits (transported through the central channel of the flagellum) from leaking out without polymerization at the distal end.</text>
</comment>
<evidence type="ECO:0000313" key="9">
    <source>
        <dbReference type="Proteomes" id="UP000051242"/>
    </source>
</evidence>
<dbReference type="GO" id="GO:0009424">
    <property type="term" value="C:bacterial-type flagellum hook"/>
    <property type="evidence" value="ECO:0007669"/>
    <property type="project" value="UniProtKB-UniRule"/>
</dbReference>
<keyword evidence="3" id="KW-0175">Coiled coil</keyword>
<dbReference type="InterPro" id="IPR040026">
    <property type="entry name" value="FliD"/>
</dbReference>
<evidence type="ECO:0000256" key="4">
    <source>
        <dbReference type="ARBA" id="ARBA00023143"/>
    </source>
</evidence>
<dbReference type="Proteomes" id="UP000051242">
    <property type="component" value="Unassembled WGS sequence"/>
</dbReference>
<reference evidence="8 9" key="1">
    <citation type="submission" date="2015-10" db="EMBL/GenBank/DDBJ databases">
        <title>Metagenome-Assembled Genomes uncover a global brackish microbiome.</title>
        <authorList>
            <person name="Hugerth L.W."/>
            <person name="Larsson J."/>
            <person name="Alneberg J."/>
            <person name="Lindh M.V."/>
            <person name="Legrand C."/>
            <person name="Pinhassi J."/>
            <person name="Andersson A.F."/>
        </authorList>
    </citation>
    <scope>NUCLEOTIDE SEQUENCE [LARGE SCALE GENOMIC DNA]</scope>
    <source>
        <strain evidence="8">BACL22 MAG-120619-bin3</strain>
    </source>
</reference>
<keyword evidence="5" id="KW-0964">Secreted</keyword>
<comment type="caution">
    <text evidence="8">The sequence shown here is derived from an EMBL/GenBank/DDBJ whole genome shotgun (WGS) entry which is preliminary data.</text>
</comment>
<evidence type="ECO:0000259" key="6">
    <source>
        <dbReference type="Pfam" id="PF02465"/>
    </source>
</evidence>
<dbReference type="InterPro" id="IPR010809">
    <property type="entry name" value="FliD_C"/>
</dbReference>